<organism evidence="4 6">
    <name type="scientific">Dracunculus medinensis</name>
    <name type="common">Guinea worm</name>
    <dbReference type="NCBI Taxonomy" id="318479"/>
    <lineage>
        <taxon>Eukaryota</taxon>
        <taxon>Metazoa</taxon>
        <taxon>Ecdysozoa</taxon>
        <taxon>Nematoda</taxon>
        <taxon>Chromadorea</taxon>
        <taxon>Rhabditida</taxon>
        <taxon>Spirurina</taxon>
        <taxon>Dracunculoidea</taxon>
        <taxon>Dracunculidae</taxon>
        <taxon>Dracunculus</taxon>
    </lineage>
</organism>
<evidence type="ECO:0000313" key="6">
    <source>
        <dbReference type="WBParaSite" id="DME_0000266601-mRNA-1"/>
    </source>
</evidence>
<evidence type="ECO:0000256" key="2">
    <source>
        <dbReference type="SAM" id="Phobius"/>
    </source>
</evidence>
<gene>
    <name evidence="3" type="ORF">DME_LOCUS7026</name>
</gene>
<keyword evidence="2" id="KW-0812">Transmembrane</keyword>
<reference evidence="6" key="1">
    <citation type="submission" date="2017-02" db="UniProtKB">
        <authorList>
            <consortium name="WormBaseParasite"/>
        </authorList>
    </citation>
    <scope>IDENTIFICATION</scope>
</reference>
<evidence type="ECO:0000313" key="3">
    <source>
        <dbReference type="EMBL" id="VDN57053.1"/>
    </source>
</evidence>
<dbReference type="InterPro" id="IPR004344">
    <property type="entry name" value="TTL/TTLL_fam"/>
</dbReference>
<dbReference type="AlphaFoldDB" id="A0A0N4U6U2"/>
<dbReference type="STRING" id="318479.A0A0N4U6U2"/>
<evidence type="ECO:0000313" key="4">
    <source>
        <dbReference type="Proteomes" id="UP000038040"/>
    </source>
</evidence>
<dbReference type="Pfam" id="PF03133">
    <property type="entry name" value="TTL"/>
    <property type="match status" value="1"/>
</dbReference>
<dbReference type="Proteomes" id="UP000274756">
    <property type="component" value="Unassembled WGS sequence"/>
</dbReference>
<dbReference type="OrthoDB" id="202825at2759"/>
<dbReference type="Proteomes" id="UP000038040">
    <property type="component" value="Unplaced"/>
</dbReference>
<reference evidence="3 5" key="2">
    <citation type="submission" date="2018-11" db="EMBL/GenBank/DDBJ databases">
        <authorList>
            <consortium name="Pathogen Informatics"/>
        </authorList>
    </citation>
    <scope>NUCLEOTIDE SEQUENCE [LARGE SCALE GENOMIC DNA]</scope>
</reference>
<keyword evidence="2" id="KW-1133">Transmembrane helix</keyword>
<dbReference type="PANTHER" id="PTHR47113">
    <property type="entry name" value="LD09343P"/>
    <property type="match status" value="1"/>
</dbReference>
<dbReference type="PANTHER" id="PTHR47113:SF1">
    <property type="entry name" value="LD09343P"/>
    <property type="match status" value="1"/>
</dbReference>
<evidence type="ECO:0000256" key="1">
    <source>
        <dbReference type="ARBA" id="ARBA00006820"/>
    </source>
</evidence>
<sequence length="430" mass="51284">MPARINFLSKRLIIIIYLLTIVLEKLGYRILYGPNETNFDLLWVHEYPFTIASLQRFIKGVRPYQKINHIPGSGYYTSKIHLLTSKLSMGLLKTFKIPEMKDEFLRYYERNSNELFIIKNNKHRGIEIKSIDEINFTINNFFIQQYVSNPYLIDGKKFDIGIYTVITSVLPLRVYIYEGDVLLRFCPENYFPFDSKNKDKYVVSDDYLPIWQVIYQLKKYYAEQKMTSRETLNAYIRANGKDASKVWSTIKEIIAEYCANFRPFFELSRFDFILDDHLNQNGLLPDNLFLANMSPNLSSSHFKQNGLLYEQLLLNVFSLVGIANHFHGQSLEEKLYVFFYWCPLYFCAMLKYKLRIHLQKCRLCGHCFNYEMKTILRSSYLEQISRRNLRRVLPTTIPNERHVYRKYTQLDRLIILWFDAKCKQDKVWCS</sequence>
<keyword evidence="2" id="KW-0472">Membrane</keyword>
<dbReference type="WBParaSite" id="DME_0000266601-mRNA-1">
    <property type="protein sequence ID" value="DME_0000266601-mRNA-1"/>
    <property type="gene ID" value="DME_0000266601"/>
</dbReference>
<dbReference type="Gene3D" id="3.30.470.20">
    <property type="entry name" value="ATP-grasp fold, B domain"/>
    <property type="match status" value="1"/>
</dbReference>
<name>A0A0N4U6U2_DRAME</name>
<feature type="transmembrane region" description="Helical" evidence="2">
    <location>
        <begin position="12"/>
        <end position="31"/>
    </location>
</feature>
<keyword evidence="5" id="KW-1185">Reference proteome</keyword>
<dbReference type="InterPro" id="IPR053317">
    <property type="entry name" value="Tubulin_polyglutamylase"/>
</dbReference>
<dbReference type="EMBL" id="UYYG01001158">
    <property type="protein sequence ID" value="VDN57053.1"/>
    <property type="molecule type" value="Genomic_DNA"/>
</dbReference>
<protein>
    <submittedName>
        <fullName evidence="6">CAP10 domain-containing protein</fullName>
    </submittedName>
</protein>
<accession>A0A0N4U6U2</accession>
<dbReference type="GO" id="GO:0019098">
    <property type="term" value="P:reproductive behavior"/>
    <property type="evidence" value="ECO:0007669"/>
    <property type="project" value="UniProtKB-ARBA"/>
</dbReference>
<comment type="similarity">
    <text evidence="1">Belongs to the tubulin--tyrosine ligase family.</text>
</comment>
<evidence type="ECO:0000313" key="5">
    <source>
        <dbReference type="Proteomes" id="UP000274756"/>
    </source>
</evidence>
<proteinExistence type="inferred from homology"/>
<dbReference type="PROSITE" id="PS51221">
    <property type="entry name" value="TTL"/>
    <property type="match status" value="1"/>
</dbReference>